<evidence type="ECO:0000313" key="13">
    <source>
        <dbReference type="Proteomes" id="UP001064896"/>
    </source>
</evidence>
<gene>
    <name evidence="12" type="primary">xcpZ</name>
    <name evidence="12" type="ORF">PSm6_38030</name>
</gene>
<dbReference type="PIRSF" id="PIRSF006291">
    <property type="entry name" value="GspM"/>
    <property type="match status" value="1"/>
</dbReference>
<dbReference type="InterPro" id="IPR023229">
    <property type="entry name" value="T2SS_M_periplasmic_sf"/>
</dbReference>
<keyword evidence="5 10" id="KW-0997">Cell inner membrane</keyword>
<keyword evidence="8 11" id="KW-1133">Transmembrane helix</keyword>
<evidence type="ECO:0000256" key="7">
    <source>
        <dbReference type="ARBA" id="ARBA00022927"/>
    </source>
</evidence>
<dbReference type="Gene3D" id="3.30.1360.100">
    <property type="entry name" value="General secretion pathway protein M, EpsM"/>
    <property type="match status" value="1"/>
</dbReference>
<dbReference type="Pfam" id="PF04612">
    <property type="entry name" value="T2SSM"/>
    <property type="match status" value="1"/>
</dbReference>
<evidence type="ECO:0000256" key="4">
    <source>
        <dbReference type="ARBA" id="ARBA00022475"/>
    </source>
</evidence>
<evidence type="ECO:0000256" key="8">
    <source>
        <dbReference type="ARBA" id="ARBA00022989"/>
    </source>
</evidence>
<keyword evidence="6 11" id="KW-0812">Transmembrane</keyword>
<dbReference type="Proteomes" id="UP001064896">
    <property type="component" value="Chromosome"/>
</dbReference>
<dbReference type="EMBL" id="AP023081">
    <property type="protein sequence ID" value="BCD87396.1"/>
    <property type="molecule type" value="Genomic_DNA"/>
</dbReference>
<comment type="function">
    <text evidence="10">Inner membrane component of the type II secretion system required for the energy-dependent secretion of extracellular factors such as proteases and toxins from the periplasm.</text>
</comment>
<comment type="similarity">
    <text evidence="2 10">Belongs to the GSP M family.</text>
</comment>
<feature type="transmembrane region" description="Helical" evidence="11">
    <location>
        <begin position="33"/>
        <end position="52"/>
    </location>
</feature>
<accession>A0ABM7LDA9</accession>
<keyword evidence="7 10" id="KW-0653">Protein transport</keyword>
<keyword evidence="3 10" id="KW-0813">Transport</keyword>
<evidence type="ECO:0000256" key="6">
    <source>
        <dbReference type="ARBA" id="ARBA00022692"/>
    </source>
</evidence>
<proteinExistence type="inferred from homology"/>
<keyword evidence="13" id="KW-1185">Reference proteome</keyword>
<name>A0ABM7LDA9_9PSED</name>
<reference evidence="12" key="1">
    <citation type="submission" date="2020-05" db="EMBL/GenBank/DDBJ databases">
        <title>Complete genome sequence of Pseudomonas sp. Sm006.</title>
        <authorList>
            <person name="Takeuchi K."/>
            <person name="Someya N."/>
        </authorList>
    </citation>
    <scope>NUCLEOTIDE SEQUENCE</scope>
    <source>
        <strain evidence="12">Sm006</strain>
    </source>
</reference>
<dbReference type="InterPro" id="IPR007690">
    <property type="entry name" value="T2SS_GspM"/>
</dbReference>
<evidence type="ECO:0000256" key="1">
    <source>
        <dbReference type="ARBA" id="ARBA00004377"/>
    </source>
</evidence>
<keyword evidence="9 10" id="KW-0472">Membrane</keyword>
<evidence type="ECO:0000256" key="11">
    <source>
        <dbReference type="SAM" id="Phobius"/>
    </source>
</evidence>
<dbReference type="SUPFAM" id="SSF103054">
    <property type="entry name" value="General secretion pathway protein M, EpsM"/>
    <property type="match status" value="1"/>
</dbReference>
<protein>
    <recommendedName>
        <fullName evidence="10">Type II secretion system protein M</fullName>
        <shortName evidence="10">T2SS protein M</shortName>
    </recommendedName>
    <alternativeName>
        <fullName evidence="10">General secretion pathway protein M</fullName>
    </alternativeName>
</protein>
<evidence type="ECO:0000256" key="5">
    <source>
        <dbReference type="ARBA" id="ARBA00022519"/>
    </source>
</evidence>
<comment type="subcellular location">
    <subcellularLocation>
        <location evidence="1">Cell inner membrane</location>
        <topology evidence="1">Single-pass membrane protein</topology>
    </subcellularLocation>
</comment>
<keyword evidence="4 10" id="KW-1003">Cell membrane</keyword>
<evidence type="ECO:0000256" key="2">
    <source>
        <dbReference type="ARBA" id="ARBA00010637"/>
    </source>
</evidence>
<sequence length="174" mass="19237">MNMTMAFKDRLQTQWQGSALATRWKAMPPRDRLALAMLGGFLLLVLLYLALWRPAQQGVISARNHYEQQRALHQYMQQQAPRARAAEEAPQATVEPERLQGLVTASAAEQGLSVERMDSDAPGQVQVSLEPTAFAKLLRWFAGLEAQGVRIEEAGLDRGEDGQVAARLTLRVGG</sequence>
<evidence type="ECO:0000256" key="10">
    <source>
        <dbReference type="PIRNR" id="PIRNR006291"/>
    </source>
</evidence>
<organism evidence="12 13">
    <name type="scientific">Pseudomonas solani</name>
    <dbReference type="NCBI Taxonomy" id="2731552"/>
    <lineage>
        <taxon>Bacteria</taxon>
        <taxon>Pseudomonadati</taxon>
        <taxon>Pseudomonadota</taxon>
        <taxon>Gammaproteobacteria</taxon>
        <taxon>Pseudomonadales</taxon>
        <taxon>Pseudomonadaceae</taxon>
        <taxon>Pseudomonas</taxon>
    </lineage>
</organism>
<evidence type="ECO:0000313" key="12">
    <source>
        <dbReference type="EMBL" id="BCD87396.1"/>
    </source>
</evidence>
<evidence type="ECO:0000256" key="9">
    <source>
        <dbReference type="ARBA" id="ARBA00023136"/>
    </source>
</evidence>
<evidence type="ECO:0000256" key="3">
    <source>
        <dbReference type="ARBA" id="ARBA00022448"/>
    </source>
</evidence>